<dbReference type="Pfam" id="PF00293">
    <property type="entry name" value="NUDIX"/>
    <property type="match status" value="1"/>
</dbReference>
<dbReference type="PROSITE" id="PS51462">
    <property type="entry name" value="NUDIX"/>
    <property type="match status" value="1"/>
</dbReference>
<dbReference type="GO" id="GO:0005737">
    <property type="term" value="C:cytoplasm"/>
    <property type="evidence" value="ECO:0007669"/>
    <property type="project" value="TreeGrafter"/>
</dbReference>
<evidence type="ECO:0000256" key="5">
    <source>
        <dbReference type="ARBA" id="ARBA00022842"/>
    </source>
</evidence>
<dbReference type="PANTHER" id="PTHR12629">
    <property type="entry name" value="DIPHOSPHOINOSITOL POLYPHOSPHATE PHOSPHOHYDROLASE"/>
    <property type="match status" value="1"/>
</dbReference>
<name>A0A843VT79_COLES</name>
<sequence length="464" mass="51252">ATGFGWWGRWRVLVPLKRVPGKREQRRRGGDPPPPHALPGVFFLFCPRLCLLSRTPVTCLNKPGAPPPSAPHPHIYKNPPWLPAVSSASSPVSLCALSRSPKLLADRRPNPACRPLCTEQEPKLLPTETQTADLKGLGEGVGPIILLQTSPSGPSPSQIRKLPACPAAAAGARGGKGGAGRRGRALEEDFRGGFPDDRLGEMVALVARQGRDLQRYTEDGHRLVVGCIPYKVESDKTGEHGIAIDRALQVLVISAQKGREMLFPRGGWESDESIKEATSREAMEEAGVLGDVEEELGRWWYQSKSHESRKVGIMFPLNVTEELHQWPEMGNRRRRWVTVAQARETCQQVWMLEALDILVERLSSSPRAHGTAPPLGSNIAEQPNRELGKMNSIDIDLMQGPAVPTSRKMEREPVRSTMNISQWILLLITSRMTLDVYLIPVNHTGDVVAVYMCGFRCTTTFFSQ</sequence>
<keyword evidence="4" id="KW-0378">Hydrolase</keyword>
<evidence type="ECO:0000259" key="6">
    <source>
        <dbReference type="PROSITE" id="PS51462"/>
    </source>
</evidence>
<protein>
    <recommendedName>
        <fullName evidence="6">Nudix hydrolase domain-containing protein</fullName>
    </recommendedName>
</protein>
<feature type="non-terminal residue" evidence="7">
    <location>
        <position position="464"/>
    </location>
</feature>
<dbReference type="GO" id="GO:0016462">
    <property type="term" value="F:pyrophosphatase activity"/>
    <property type="evidence" value="ECO:0007669"/>
    <property type="project" value="InterPro"/>
</dbReference>
<dbReference type="InterPro" id="IPR047198">
    <property type="entry name" value="DDP-like_NUDIX"/>
</dbReference>
<keyword evidence="8" id="KW-1185">Reference proteome</keyword>
<dbReference type="Gene3D" id="3.90.79.10">
    <property type="entry name" value="Nucleoside Triphosphate Pyrophosphohydrolase"/>
    <property type="match status" value="1"/>
</dbReference>
<evidence type="ECO:0000256" key="2">
    <source>
        <dbReference type="ARBA" id="ARBA00005582"/>
    </source>
</evidence>
<comment type="cofactor">
    <cofactor evidence="1">
        <name>Mg(2+)</name>
        <dbReference type="ChEBI" id="CHEBI:18420"/>
    </cofactor>
</comment>
<dbReference type="Proteomes" id="UP000652761">
    <property type="component" value="Unassembled WGS sequence"/>
</dbReference>
<dbReference type="GO" id="GO:0046872">
    <property type="term" value="F:metal ion binding"/>
    <property type="evidence" value="ECO:0007669"/>
    <property type="project" value="UniProtKB-KW"/>
</dbReference>
<evidence type="ECO:0000313" key="8">
    <source>
        <dbReference type="Proteomes" id="UP000652761"/>
    </source>
</evidence>
<keyword evidence="5" id="KW-0460">Magnesium</keyword>
<dbReference type="SUPFAM" id="SSF55811">
    <property type="entry name" value="Nudix"/>
    <property type="match status" value="1"/>
</dbReference>
<dbReference type="InterPro" id="IPR000086">
    <property type="entry name" value="NUDIX_hydrolase_dom"/>
</dbReference>
<evidence type="ECO:0000256" key="1">
    <source>
        <dbReference type="ARBA" id="ARBA00001946"/>
    </source>
</evidence>
<dbReference type="AlphaFoldDB" id="A0A843VT79"/>
<reference evidence="7" key="1">
    <citation type="submission" date="2017-07" db="EMBL/GenBank/DDBJ databases">
        <title>Taro Niue Genome Assembly and Annotation.</title>
        <authorList>
            <person name="Atibalentja N."/>
            <person name="Keating K."/>
            <person name="Fields C.J."/>
        </authorList>
    </citation>
    <scope>NUCLEOTIDE SEQUENCE</scope>
    <source>
        <strain evidence="7">Niue_2</strain>
        <tissue evidence="7">Leaf</tissue>
    </source>
</reference>
<dbReference type="OrthoDB" id="2011998at2759"/>
<dbReference type="GO" id="GO:0005634">
    <property type="term" value="C:nucleus"/>
    <property type="evidence" value="ECO:0007669"/>
    <property type="project" value="TreeGrafter"/>
</dbReference>
<proteinExistence type="inferred from homology"/>
<dbReference type="InterPro" id="IPR015797">
    <property type="entry name" value="NUDIX_hydrolase-like_dom_sf"/>
</dbReference>
<comment type="caution">
    <text evidence="7">The sequence shown here is derived from an EMBL/GenBank/DDBJ whole genome shotgun (WGS) entry which is preliminary data.</text>
</comment>
<keyword evidence="3" id="KW-0479">Metal-binding</keyword>
<organism evidence="7 8">
    <name type="scientific">Colocasia esculenta</name>
    <name type="common">Wild taro</name>
    <name type="synonym">Arum esculentum</name>
    <dbReference type="NCBI Taxonomy" id="4460"/>
    <lineage>
        <taxon>Eukaryota</taxon>
        <taxon>Viridiplantae</taxon>
        <taxon>Streptophyta</taxon>
        <taxon>Embryophyta</taxon>
        <taxon>Tracheophyta</taxon>
        <taxon>Spermatophyta</taxon>
        <taxon>Magnoliopsida</taxon>
        <taxon>Liliopsida</taxon>
        <taxon>Araceae</taxon>
        <taxon>Aroideae</taxon>
        <taxon>Colocasieae</taxon>
        <taxon>Colocasia</taxon>
    </lineage>
</organism>
<feature type="domain" description="Nudix hydrolase" evidence="6">
    <location>
        <begin position="220"/>
        <end position="359"/>
    </location>
</feature>
<gene>
    <name evidence="7" type="ORF">Taro_031872</name>
</gene>
<accession>A0A843VT79</accession>
<evidence type="ECO:0000256" key="4">
    <source>
        <dbReference type="ARBA" id="ARBA00022801"/>
    </source>
</evidence>
<dbReference type="PANTHER" id="PTHR12629:SF42">
    <property type="entry name" value="OS02G0734300 PROTEIN"/>
    <property type="match status" value="1"/>
</dbReference>
<dbReference type="CDD" id="cd04666">
    <property type="entry name" value="NUDIX_DIPP2_like_Nudt4"/>
    <property type="match status" value="1"/>
</dbReference>
<evidence type="ECO:0000256" key="3">
    <source>
        <dbReference type="ARBA" id="ARBA00022723"/>
    </source>
</evidence>
<evidence type="ECO:0000313" key="7">
    <source>
        <dbReference type="EMBL" id="MQL99155.1"/>
    </source>
</evidence>
<comment type="similarity">
    <text evidence="2">Belongs to the Nudix hydrolase family.</text>
</comment>
<dbReference type="EMBL" id="NMUH01002305">
    <property type="protein sequence ID" value="MQL99155.1"/>
    <property type="molecule type" value="Genomic_DNA"/>
</dbReference>